<evidence type="ECO:0000313" key="1">
    <source>
        <dbReference type="EMBL" id="KAJ3843969.1"/>
    </source>
</evidence>
<evidence type="ECO:0000313" key="2">
    <source>
        <dbReference type="Proteomes" id="UP001163846"/>
    </source>
</evidence>
<keyword evidence="2" id="KW-1185">Reference proteome</keyword>
<protein>
    <submittedName>
        <fullName evidence="1">Uncharacterized protein</fullName>
    </submittedName>
</protein>
<accession>A0AA38PJ89</accession>
<dbReference type="Proteomes" id="UP001163846">
    <property type="component" value="Unassembled WGS sequence"/>
</dbReference>
<gene>
    <name evidence="1" type="ORF">F5878DRAFT_200660</name>
</gene>
<sequence length="84" mass="9468">MDQIGKKPLGYEYSRLPQETTKLFARDSITDTLLWFPSPPKNLSGFATSPAQSKGPQYSLEYLHWRATQARAKIPSQRNVGGNQ</sequence>
<name>A0AA38PJ89_9AGAR</name>
<proteinExistence type="predicted"/>
<dbReference type="EMBL" id="MU805963">
    <property type="protein sequence ID" value="KAJ3843969.1"/>
    <property type="molecule type" value="Genomic_DNA"/>
</dbReference>
<organism evidence="1 2">
    <name type="scientific">Lentinula raphanica</name>
    <dbReference type="NCBI Taxonomy" id="153919"/>
    <lineage>
        <taxon>Eukaryota</taxon>
        <taxon>Fungi</taxon>
        <taxon>Dikarya</taxon>
        <taxon>Basidiomycota</taxon>
        <taxon>Agaricomycotina</taxon>
        <taxon>Agaricomycetes</taxon>
        <taxon>Agaricomycetidae</taxon>
        <taxon>Agaricales</taxon>
        <taxon>Marasmiineae</taxon>
        <taxon>Omphalotaceae</taxon>
        <taxon>Lentinula</taxon>
    </lineage>
</organism>
<comment type="caution">
    <text evidence="1">The sequence shown here is derived from an EMBL/GenBank/DDBJ whole genome shotgun (WGS) entry which is preliminary data.</text>
</comment>
<dbReference type="AlphaFoldDB" id="A0AA38PJ89"/>
<reference evidence="1" key="1">
    <citation type="submission" date="2022-08" db="EMBL/GenBank/DDBJ databases">
        <authorList>
            <consortium name="DOE Joint Genome Institute"/>
            <person name="Min B."/>
            <person name="Riley R."/>
            <person name="Sierra-Patev S."/>
            <person name="Naranjo-Ortiz M."/>
            <person name="Looney B."/>
            <person name="Konkel Z."/>
            <person name="Slot J.C."/>
            <person name="Sakamoto Y."/>
            <person name="Steenwyk J.L."/>
            <person name="Rokas A."/>
            <person name="Carro J."/>
            <person name="Camarero S."/>
            <person name="Ferreira P."/>
            <person name="Molpeceres G."/>
            <person name="Ruiz-Duenas F.J."/>
            <person name="Serrano A."/>
            <person name="Henrissat B."/>
            <person name="Drula E."/>
            <person name="Hughes K.W."/>
            <person name="Mata J.L."/>
            <person name="Ishikawa N.K."/>
            <person name="Vargas-Isla R."/>
            <person name="Ushijima S."/>
            <person name="Smith C.A."/>
            <person name="Ahrendt S."/>
            <person name="Andreopoulos W."/>
            <person name="He G."/>
            <person name="Labutti K."/>
            <person name="Lipzen A."/>
            <person name="Ng V."/>
            <person name="Sandor L."/>
            <person name="Barry K."/>
            <person name="Martinez A.T."/>
            <person name="Xiao Y."/>
            <person name="Gibbons J.G."/>
            <person name="Terashima K."/>
            <person name="Hibbett D.S."/>
            <person name="Grigoriev I.V."/>
        </authorList>
    </citation>
    <scope>NUCLEOTIDE SEQUENCE</scope>
    <source>
        <strain evidence="1">TFB9207</strain>
    </source>
</reference>